<evidence type="ECO:0000313" key="2">
    <source>
        <dbReference type="Proteomes" id="UP000639859"/>
    </source>
</evidence>
<evidence type="ECO:0000313" key="1">
    <source>
        <dbReference type="EMBL" id="MBI1687020.1"/>
    </source>
</evidence>
<protein>
    <submittedName>
        <fullName evidence="1">Cadherin-like domain-containing protein</fullName>
    </submittedName>
</protein>
<keyword evidence="2" id="KW-1185">Reference proteome</keyword>
<dbReference type="Gene3D" id="2.60.40.2810">
    <property type="match status" value="2"/>
</dbReference>
<accession>A0ABS0T572</accession>
<dbReference type="NCBIfam" id="TIGR01965">
    <property type="entry name" value="VCBS_repeat"/>
    <property type="match status" value="1"/>
</dbReference>
<dbReference type="EMBL" id="JADWOX010000034">
    <property type="protein sequence ID" value="MBI1687020.1"/>
    <property type="molecule type" value="Genomic_DNA"/>
</dbReference>
<comment type="caution">
    <text evidence="1">The sequence shown here is derived from an EMBL/GenBank/DDBJ whole genome shotgun (WGS) entry which is preliminary data.</text>
</comment>
<gene>
    <name evidence="1" type="ORF">I4Q42_25395</name>
</gene>
<sequence>AGYTGSDSFTYTVSDGKTTSSSTVTLTVQAPPNNAPELKASSATVTSGASVSGSVLATAVDADGDALTASLKAGPAHGTVTVAADGSYKYVAAAGYAGSDSFTYTVSDGKTTSSSTVTLTVEGLAKAPGVLDGAHVVNGSASTNSTYTATAEQDVFYFDLAAKSGSDKVVGFGHGDLLVTSGKIYDGNNDGIIALSGGKVAIDAPKGTDTVTLTGVANLRLLGSDEDGNFVYADASVRPKSALEGTLGADVLKGDAADAKSQVFFFDNDLGLDLGSDKVTSFGARDVIVTTSALKVDGSGHVVVGANGSISLAGSDHAWDQGDLTVTNAKGALVGDLEFDGVVTRDGVSYFVYSMDDSAAGTGAVLF</sequence>
<dbReference type="RefSeq" id="WP_198578903.1">
    <property type="nucleotide sequence ID" value="NZ_JADWOX010000034.1"/>
</dbReference>
<reference evidence="1 2" key="1">
    <citation type="submission" date="2020-11" db="EMBL/GenBank/DDBJ databases">
        <title>genome sequence of strain KACC 18849.</title>
        <authorList>
            <person name="Gao J."/>
            <person name="Zhang X."/>
        </authorList>
    </citation>
    <scope>NUCLEOTIDE SEQUENCE [LARGE SCALE GENOMIC DNA]</scope>
    <source>
        <strain evidence="1 2">KACC 18849</strain>
    </source>
</reference>
<name>A0ABS0T572_9CAUL</name>
<proteinExistence type="predicted"/>
<organism evidence="1 2">
    <name type="scientific">Caulobacter hibisci</name>
    <dbReference type="NCBI Taxonomy" id="2035993"/>
    <lineage>
        <taxon>Bacteria</taxon>
        <taxon>Pseudomonadati</taxon>
        <taxon>Pseudomonadota</taxon>
        <taxon>Alphaproteobacteria</taxon>
        <taxon>Caulobacterales</taxon>
        <taxon>Caulobacteraceae</taxon>
        <taxon>Caulobacter</taxon>
    </lineage>
</organism>
<dbReference type="Proteomes" id="UP000639859">
    <property type="component" value="Unassembled WGS sequence"/>
</dbReference>
<dbReference type="InterPro" id="IPR010221">
    <property type="entry name" value="VCBS_dom"/>
</dbReference>
<dbReference type="Pfam" id="PF17963">
    <property type="entry name" value="Big_9"/>
    <property type="match status" value="1"/>
</dbReference>
<feature type="non-terminal residue" evidence="1">
    <location>
        <position position="1"/>
    </location>
</feature>